<comment type="subcellular location">
    <subcellularLocation>
        <location evidence="1">Cell membrane</location>
    </subcellularLocation>
</comment>
<name>A0A1V8M498_9GAMM</name>
<dbReference type="Proteomes" id="UP000191980">
    <property type="component" value="Unassembled WGS sequence"/>
</dbReference>
<dbReference type="Gene3D" id="2.120.10.30">
    <property type="entry name" value="TolB, C-terminal domain"/>
    <property type="match status" value="1"/>
</dbReference>
<dbReference type="Pfam" id="PF06977">
    <property type="entry name" value="SdiA-regulated"/>
    <property type="match status" value="1"/>
</dbReference>
<dbReference type="RefSeq" id="WP_080523682.1">
    <property type="nucleotide sequence ID" value="NZ_LPUF01000002.1"/>
</dbReference>
<evidence type="ECO:0000256" key="2">
    <source>
        <dbReference type="ARBA" id="ARBA00009852"/>
    </source>
</evidence>
<comment type="caution">
    <text evidence="5">The sequence shown here is derived from an EMBL/GenBank/DDBJ whole genome shotgun (WGS) entry which is preliminary data.</text>
</comment>
<sequence>MNILYDLKNPTKTYKLPKKYMEISGICPLQDNDSLAFVQDEAIRVYQFDLTSTEITAYAKHGPGDSEDIVILGNTAYIMHAGKRPAIYKIIGYNSGSSQCECYDLNLDKDYDPEGLCHDAKGNRLLIACKGSPVKGDKLRKIFSFDIQTMTRAYSPVFTIDSREFLERTGDTFNPSGIAIHPQSNDIYLVGTKEVKMLVCYGLNGVFKGAWKLDKDKFNQPEGIAFKESGELIITSEGKKSKKGKKGKKARVFMFSI</sequence>
<accession>A0A1V8M498</accession>
<protein>
    <recommendedName>
        <fullName evidence="7">SMP-30/Gluconolactonase/LRE-like region domain-containing protein</fullName>
    </recommendedName>
</protein>
<dbReference type="InterPro" id="IPR011042">
    <property type="entry name" value="6-blade_b-propeller_TolB-like"/>
</dbReference>
<comment type="similarity">
    <text evidence="2">Belongs to the YjiK family.</text>
</comment>
<evidence type="ECO:0000256" key="4">
    <source>
        <dbReference type="ARBA" id="ARBA00023136"/>
    </source>
</evidence>
<evidence type="ECO:0008006" key="7">
    <source>
        <dbReference type="Google" id="ProtNLM"/>
    </source>
</evidence>
<dbReference type="OrthoDB" id="5292493at2"/>
<keyword evidence="4" id="KW-0472">Membrane</keyword>
<evidence type="ECO:0000256" key="3">
    <source>
        <dbReference type="ARBA" id="ARBA00022475"/>
    </source>
</evidence>
<keyword evidence="6" id="KW-1185">Reference proteome</keyword>
<dbReference type="InterPro" id="IPR009722">
    <property type="entry name" value="YjiK/CarP"/>
</dbReference>
<organism evidence="5 6">
    <name type="scientific">Methyloprofundus sedimenti</name>
    <dbReference type="NCBI Taxonomy" id="1420851"/>
    <lineage>
        <taxon>Bacteria</taxon>
        <taxon>Pseudomonadati</taxon>
        <taxon>Pseudomonadota</taxon>
        <taxon>Gammaproteobacteria</taxon>
        <taxon>Methylococcales</taxon>
        <taxon>Methylococcaceae</taxon>
        <taxon>Methyloprofundus</taxon>
    </lineage>
</organism>
<gene>
    <name evidence="5" type="ORF">AU255_14550</name>
</gene>
<dbReference type="GO" id="GO:0005886">
    <property type="term" value="C:plasma membrane"/>
    <property type="evidence" value="ECO:0007669"/>
    <property type="project" value="UniProtKB-SubCell"/>
</dbReference>
<dbReference type="AlphaFoldDB" id="A0A1V8M498"/>
<keyword evidence="3" id="KW-1003">Cell membrane</keyword>
<dbReference type="STRING" id="1420851.AU255_14550"/>
<reference evidence="5 6" key="1">
    <citation type="submission" date="2015-12" db="EMBL/GenBank/DDBJ databases">
        <authorList>
            <person name="Shamseldin A."/>
            <person name="Moawad H."/>
            <person name="Abd El-Rahim W.M."/>
            <person name="Sadowsky M.J."/>
        </authorList>
    </citation>
    <scope>NUCLEOTIDE SEQUENCE [LARGE SCALE GENOMIC DNA]</scope>
    <source>
        <strain evidence="5 6">WF1</strain>
    </source>
</reference>
<evidence type="ECO:0000313" key="5">
    <source>
        <dbReference type="EMBL" id="OQK16306.1"/>
    </source>
</evidence>
<evidence type="ECO:0000256" key="1">
    <source>
        <dbReference type="ARBA" id="ARBA00004236"/>
    </source>
</evidence>
<proteinExistence type="inferred from homology"/>
<dbReference type="EMBL" id="LPUF01000002">
    <property type="protein sequence ID" value="OQK16306.1"/>
    <property type="molecule type" value="Genomic_DNA"/>
</dbReference>
<evidence type="ECO:0000313" key="6">
    <source>
        <dbReference type="Proteomes" id="UP000191980"/>
    </source>
</evidence>
<dbReference type="SUPFAM" id="SSF63825">
    <property type="entry name" value="YWTD domain"/>
    <property type="match status" value="1"/>
</dbReference>